<dbReference type="Proteomes" id="UP000245202">
    <property type="component" value="Unassembled WGS sequence"/>
</dbReference>
<keyword evidence="3" id="KW-1185">Reference proteome</keyword>
<dbReference type="PANTHER" id="PTHR43162:SF1">
    <property type="entry name" value="PRESTALK A DIFFERENTIATION PROTEIN A"/>
    <property type="match status" value="1"/>
</dbReference>
<evidence type="ECO:0000313" key="2">
    <source>
        <dbReference type="EMBL" id="GBG11692.1"/>
    </source>
</evidence>
<proteinExistence type="predicted"/>
<dbReference type="InterPro" id="IPR051604">
    <property type="entry name" value="Ergot_Alk_Oxidoreductase"/>
</dbReference>
<dbReference type="RefSeq" id="WP_087566274.1">
    <property type="nucleotide sequence ID" value="NZ_BDQX01000430.1"/>
</dbReference>
<dbReference type="AlphaFoldDB" id="A0A2R5EYA8"/>
<protein>
    <submittedName>
        <fullName evidence="2">Hydroxylase</fullName>
    </submittedName>
</protein>
<evidence type="ECO:0000313" key="3">
    <source>
        <dbReference type="Proteomes" id="UP000245202"/>
    </source>
</evidence>
<name>A0A2R5EYA8_9BACL</name>
<accession>A0A2R5EYA8</accession>
<sequence length="275" mass="29721">MTILVTGAAGNVGRYVVDYLVQAGQRVRALTRDPENTNFPEGVEVVYGDLTVPASLGPALNGVTSMHLITFTSEGYGPLQTGREIVKLAKEAGVQKTTVLWSGTNGPVEQAVEDSGLEWTFLQPTPEFMSNALLWAESIRSEGVVREPFGDSLDAMIHPADVGSVAATALTTSGHAGKIYTLTGPEVLTISGKVRTISAAIGRHIDFVELTEEQARERMRKKGADEETIDFVIGWHANPPKSAYTVVPTVEQVTGHPARTFARWVSEHVQHFNNP</sequence>
<dbReference type="InterPro" id="IPR036291">
    <property type="entry name" value="NAD(P)-bd_dom_sf"/>
</dbReference>
<gene>
    <name evidence="2" type="ORF">PAT3040_06528</name>
</gene>
<dbReference type="InterPro" id="IPR008030">
    <property type="entry name" value="NmrA-like"/>
</dbReference>
<dbReference type="Gene3D" id="3.40.50.720">
    <property type="entry name" value="NAD(P)-binding Rossmann-like Domain"/>
    <property type="match status" value="1"/>
</dbReference>
<dbReference type="Gene3D" id="3.90.25.10">
    <property type="entry name" value="UDP-galactose 4-epimerase, domain 1"/>
    <property type="match status" value="1"/>
</dbReference>
<feature type="domain" description="NmrA-like" evidence="1">
    <location>
        <begin position="2"/>
        <end position="102"/>
    </location>
</feature>
<dbReference type="SUPFAM" id="SSF51735">
    <property type="entry name" value="NAD(P)-binding Rossmann-fold domains"/>
    <property type="match status" value="1"/>
</dbReference>
<reference evidence="2 3" key="1">
    <citation type="submission" date="2017-08" db="EMBL/GenBank/DDBJ databases">
        <title>Substantial Increase in Enzyme Production by Combined Drug-Resistance Mutations in Paenibacillus agaridevorans.</title>
        <authorList>
            <person name="Tanaka Y."/>
            <person name="Funane K."/>
            <person name="Hosaka T."/>
            <person name="Shiwa Y."/>
            <person name="Fujita N."/>
            <person name="Miyazaki T."/>
            <person name="Yoshikawa H."/>
            <person name="Murakami K."/>
            <person name="Kasahara K."/>
            <person name="Inaoka T."/>
            <person name="Hiraga Y."/>
            <person name="Ochi K."/>
        </authorList>
    </citation>
    <scope>NUCLEOTIDE SEQUENCE [LARGE SCALE GENOMIC DNA]</scope>
    <source>
        <strain evidence="2 3">T-3040</strain>
    </source>
</reference>
<comment type="caution">
    <text evidence="2">The sequence shown here is derived from an EMBL/GenBank/DDBJ whole genome shotgun (WGS) entry which is preliminary data.</text>
</comment>
<dbReference type="EMBL" id="BDQX01000430">
    <property type="protein sequence ID" value="GBG11692.1"/>
    <property type="molecule type" value="Genomic_DNA"/>
</dbReference>
<evidence type="ECO:0000259" key="1">
    <source>
        <dbReference type="Pfam" id="PF05368"/>
    </source>
</evidence>
<dbReference type="Pfam" id="PF05368">
    <property type="entry name" value="NmrA"/>
    <property type="match status" value="1"/>
</dbReference>
<organism evidence="2 3">
    <name type="scientific">Paenibacillus agaridevorans</name>
    <dbReference type="NCBI Taxonomy" id="171404"/>
    <lineage>
        <taxon>Bacteria</taxon>
        <taxon>Bacillati</taxon>
        <taxon>Bacillota</taxon>
        <taxon>Bacilli</taxon>
        <taxon>Bacillales</taxon>
        <taxon>Paenibacillaceae</taxon>
        <taxon>Paenibacillus</taxon>
    </lineage>
</organism>
<dbReference type="PANTHER" id="PTHR43162">
    <property type="match status" value="1"/>
</dbReference>